<dbReference type="PROSITE" id="PS50158">
    <property type="entry name" value="ZF_CCHC"/>
    <property type="match status" value="1"/>
</dbReference>
<reference evidence="4 5" key="1">
    <citation type="submission" date="2024-01" db="EMBL/GenBank/DDBJ databases">
        <title>Genome assemblies of Stephania.</title>
        <authorList>
            <person name="Yang L."/>
        </authorList>
    </citation>
    <scope>NUCLEOTIDE SEQUENCE [LARGE SCALE GENOMIC DNA]</scope>
    <source>
        <strain evidence="4">JXDWG</strain>
        <tissue evidence="4">Leaf</tissue>
    </source>
</reference>
<dbReference type="GO" id="GO:0008270">
    <property type="term" value="F:zinc ion binding"/>
    <property type="evidence" value="ECO:0007669"/>
    <property type="project" value="UniProtKB-KW"/>
</dbReference>
<evidence type="ECO:0000259" key="3">
    <source>
        <dbReference type="PROSITE" id="PS50158"/>
    </source>
</evidence>
<dbReference type="PANTHER" id="PTHR31286:SF99">
    <property type="entry name" value="DUF4283 DOMAIN-CONTAINING PROTEIN"/>
    <property type="match status" value="1"/>
</dbReference>
<feature type="domain" description="CCHC-type" evidence="3">
    <location>
        <begin position="190"/>
        <end position="203"/>
    </location>
</feature>
<dbReference type="InterPro" id="IPR001878">
    <property type="entry name" value="Znf_CCHC"/>
</dbReference>
<dbReference type="AlphaFoldDB" id="A0AAP0IN14"/>
<dbReference type="Proteomes" id="UP001419268">
    <property type="component" value="Unassembled WGS sequence"/>
</dbReference>
<comment type="caution">
    <text evidence="4">The sequence shown here is derived from an EMBL/GenBank/DDBJ whole genome shotgun (WGS) entry which is preliminary data.</text>
</comment>
<sequence length="251" mass="27721">MTTPTGKSPLGSTGGAHPYVKLREKQDAAIGDVKAEGVNAMDMDNRMTVKQAAGNHATYREKINTTKTSKFHEMLKAEPGDLQRMSDEKGPYFFISQSYPDRINKQLERAILPSSEDHGSYRAMSFQFNNGTIPLELPLQQSQQRRCGSAMSGKFARVVIEVDITKPLISRFRVHDEWLTVEYEGLPHICYLCGKVGHNSSACSTYHKAKDLAPSKAPNSGGADKPDIHQPSRRCRLGWLRALDGGAAKAT</sequence>
<organism evidence="4 5">
    <name type="scientific">Stephania cephalantha</name>
    <dbReference type="NCBI Taxonomy" id="152367"/>
    <lineage>
        <taxon>Eukaryota</taxon>
        <taxon>Viridiplantae</taxon>
        <taxon>Streptophyta</taxon>
        <taxon>Embryophyta</taxon>
        <taxon>Tracheophyta</taxon>
        <taxon>Spermatophyta</taxon>
        <taxon>Magnoliopsida</taxon>
        <taxon>Ranunculales</taxon>
        <taxon>Menispermaceae</taxon>
        <taxon>Menispermoideae</taxon>
        <taxon>Cissampelideae</taxon>
        <taxon>Stephania</taxon>
    </lineage>
</organism>
<name>A0AAP0IN14_9MAGN</name>
<keyword evidence="1" id="KW-0862">Zinc</keyword>
<keyword evidence="1" id="KW-0863">Zinc-finger</keyword>
<feature type="region of interest" description="Disordered" evidence="2">
    <location>
        <begin position="213"/>
        <end position="233"/>
    </location>
</feature>
<keyword evidence="5" id="KW-1185">Reference proteome</keyword>
<proteinExistence type="predicted"/>
<dbReference type="InterPro" id="IPR040256">
    <property type="entry name" value="At4g02000-like"/>
</dbReference>
<dbReference type="EMBL" id="JBBNAG010000007">
    <property type="protein sequence ID" value="KAK9118543.1"/>
    <property type="molecule type" value="Genomic_DNA"/>
</dbReference>
<evidence type="ECO:0000313" key="5">
    <source>
        <dbReference type="Proteomes" id="UP001419268"/>
    </source>
</evidence>
<dbReference type="InterPro" id="IPR025836">
    <property type="entry name" value="Zn_knuckle_CX2CX4HX4C"/>
</dbReference>
<dbReference type="Pfam" id="PF14392">
    <property type="entry name" value="zf-CCHC_4"/>
    <property type="match status" value="1"/>
</dbReference>
<accession>A0AAP0IN14</accession>
<evidence type="ECO:0000256" key="1">
    <source>
        <dbReference type="PROSITE-ProRule" id="PRU00047"/>
    </source>
</evidence>
<keyword evidence="1" id="KW-0479">Metal-binding</keyword>
<evidence type="ECO:0000313" key="4">
    <source>
        <dbReference type="EMBL" id="KAK9118543.1"/>
    </source>
</evidence>
<gene>
    <name evidence="4" type="ORF">Scep_016636</name>
</gene>
<protein>
    <recommendedName>
        <fullName evidence="3">CCHC-type domain-containing protein</fullName>
    </recommendedName>
</protein>
<dbReference type="GO" id="GO:0003676">
    <property type="term" value="F:nucleic acid binding"/>
    <property type="evidence" value="ECO:0007669"/>
    <property type="project" value="InterPro"/>
</dbReference>
<evidence type="ECO:0000256" key="2">
    <source>
        <dbReference type="SAM" id="MobiDB-lite"/>
    </source>
</evidence>
<dbReference type="PANTHER" id="PTHR31286">
    <property type="entry name" value="GLYCINE-RICH CELL WALL STRUCTURAL PROTEIN 1.8-LIKE"/>
    <property type="match status" value="1"/>
</dbReference>